<proteinExistence type="predicted"/>
<dbReference type="Proteomes" id="UP000789525">
    <property type="component" value="Unassembled WGS sequence"/>
</dbReference>
<protein>
    <submittedName>
        <fullName evidence="1">5421_t:CDS:1</fullName>
    </submittedName>
</protein>
<organism evidence="1 2">
    <name type="scientific">Acaulospora colombiana</name>
    <dbReference type="NCBI Taxonomy" id="27376"/>
    <lineage>
        <taxon>Eukaryota</taxon>
        <taxon>Fungi</taxon>
        <taxon>Fungi incertae sedis</taxon>
        <taxon>Mucoromycota</taxon>
        <taxon>Glomeromycotina</taxon>
        <taxon>Glomeromycetes</taxon>
        <taxon>Diversisporales</taxon>
        <taxon>Acaulosporaceae</taxon>
        <taxon>Acaulospora</taxon>
    </lineage>
</organism>
<accession>A0ACA9MEN1</accession>
<name>A0ACA9MEN1_9GLOM</name>
<evidence type="ECO:0000313" key="2">
    <source>
        <dbReference type="Proteomes" id="UP000789525"/>
    </source>
</evidence>
<gene>
    <name evidence="1" type="ORF">ACOLOM_LOCUS6154</name>
</gene>
<keyword evidence="2" id="KW-1185">Reference proteome</keyword>
<reference evidence="1" key="1">
    <citation type="submission" date="2021-06" db="EMBL/GenBank/DDBJ databases">
        <authorList>
            <person name="Kallberg Y."/>
            <person name="Tangrot J."/>
            <person name="Rosling A."/>
        </authorList>
    </citation>
    <scope>NUCLEOTIDE SEQUENCE</scope>
    <source>
        <strain evidence="1">CL356</strain>
    </source>
</reference>
<comment type="caution">
    <text evidence="1">The sequence shown here is derived from an EMBL/GenBank/DDBJ whole genome shotgun (WGS) entry which is preliminary data.</text>
</comment>
<sequence length="231" mass="25937">MLTSILAATHAAKFGSRAGLGMTLIQFGFYLRGNLRDGGYALANDVNGWPASQEPHPTFTSAQEADDYYASKGLNQKETPPGSSDVPSMANGDYMIPQEVTIATDWLSFFLMTVGWLLFLTSILGFYRIKRWERTVRQSSARPTEFSRPTGSLRDGVSRDFRRLFARLPRTSEELRNREAGNDADPNTHSSTLSQPPTEPPLDPEARRRYEAALQIDRQYVIPHSFVQLEC</sequence>
<evidence type="ECO:0000313" key="1">
    <source>
        <dbReference type="EMBL" id="CAG8586229.1"/>
    </source>
</evidence>
<dbReference type="EMBL" id="CAJVPT010012267">
    <property type="protein sequence ID" value="CAG8586229.1"/>
    <property type="molecule type" value="Genomic_DNA"/>
</dbReference>